<evidence type="ECO:0000259" key="4">
    <source>
        <dbReference type="PROSITE" id="PS50977"/>
    </source>
</evidence>
<gene>
    <name evidence="5" type="ORF">WDU96_04435</name>
</gene>
<dbReference type="PROSITE" id="PS50977">
    <property type="entry name" value="HTH_TETR_2"/>
    <property type="match status" value="1"/>
</dbReference>
<keyword evidence="6" id="KW-1185">Reference proteome</keyword>
<evidence type="ECO:0000256" key="2">
    <source>
        <dbReference type="PROSITE-ProRule" id="PRU00335"/>
    </source>
</evidence>
<dbReference type="InterPro" id="IPR041678">
    <property type="entry name" value="TetR_C_16"/>
</dbReference>
<dbReference type="PRINTS" id="PR00455">
    <property type="entry name" value="HTHTETR"/>
</dbReference>
<keyword evidence="1 2" id="KW-0238">DNA-binding</keyword>
<dbReference type="InterPro" id="IPR001647">
    <property type="entry name" value="HTH_TetR"/>
</dbReference>
<evidence type="ECO:0000313" key="6">
    <source>
        <dbReference type="Proteomes" id="UP001368654"/>
    </source>
</evidence>
<dbReference type="Pfam" id="PF00440">
    <property type="entry name" value="TetR_N"/>
    <property type="match status" value="1"/>
</dbReference>
<dbReference type="Pfam" id="PF17920">
    <property type="entry name" value="TetR_C_16"/>
    <property type="match status" value="1"/>
</dbReference>
<organism evidence="5 6">
    <name type="scientific">Microbacterium marmarense</name>
    <dbReference type="NCBI Taxonomy" id="3122051"/>
    <lineage>
        <taxon>Bacteria</taxon>
        <taxon>Bacillati</taxon>
        <taxon>Actinomycetota</taxon>
        <taxon>Actinomycetes</taxon>
        <taxon>Micrococcales</taxon>
        <taxon>Microbacteriaceae</taxon>
        <taxon>Microbacterium</taxon>
    </lineage>
</organism>
<feature type="region of interest" description="Disordered" evidence="3">
    <location>
        <begin position="1"/>
        <end position="22"/>
    </location>
</feature>
<feature type="domain" description="HTH tetR-type" evidence="4">
    <location>
        <begin position="21"/>
        <end position="81"/>
    </location>
</feature>
<dbReference type="RefSeq" id="WP_337337277.1">
    <property type="nucleotide sequence ID" value="NZ_JBBDGL010000001.1"/>
</dbReference>
<dbReference type="SUPFAM" id="SSF46689">
    <property type="entry name" value="Homeodomain-like"/>
    <property type="match status" value="1"/>
</dbReference>
<dbReference type="Proteomes" id="UP001368654">
    <property type="component" value="Unassembled WGS sequence"/>
</dbReference>
<reference evidence="5 6" key="1">
    <citation type="submission" date="2024-02" db="EMBL/GenBank/DDBJ databases">
        <authorList>
            <person name="Saticioglu I.B."/>
        </authorList>
    </citation>
    <scope>NUCLEOTIDE SEQUENCE [LARGE SCALE GENOMIC DNA]</scope>
    <source>
        <strain evidence="5 6">Mu-86</strain>
    </source>
</reference>
<accession>A0ABU8LTK6</accession>
<dbReference type="Gene3D" id="1.10.357.10">
    <property type="entry name" value="Tetracycline Repressor, domain 2"/>
    <property type="match status" value="1"/>
</dbReference>
<dbReference type="EMBL" id="JBBDGL010000001">
    <property type="protein sequence ID" value="MEJ1154849.1"/>
    <property type="molecule type" value="Genomic_DNA"/>
</dbReference>
<dbReference type="InterPro" id="IPR036271">
    <property type="entry name" value="Tet_transcr_reg_TetR-rel_C_sf"/>
</dbReference>
<dbReference type="Gene3D" id="1.10.10.60">
    <property type="entry name" value="Homeodomain-like"/>
    <property type="match status" value="1"/>
</dbReference>
<dbReference type="InterPro" id="IPR009057">
    <property type="entry name" value="Homeodomain-like_sf"/>
</dbReference>
<dbReference type="InterPro" id="IPR050109">
    <property type="entry name" value="HTH-type_TetR-like_transc_reg"/>
</dbReference>
<evidence type="ECO:0000256" key="3">
    <source>
        <dbReference type="SAM" id="MobiDB-lite"/>
    </source>
</evidence>
<dbReference type="PANTHER" id="PTHR30055">
    <property type="entry name" value="HTH-TYPE TRANSCRIPTIONAL REGULATOR RUTR"/>
    <property type="match status" value="1"/>
</dbReference>
<name>A0ABU8LTK6_9MICO</name>
<comment type="caution">
    <text evidence="5">The sequence shown here is derived from an EMBL/GenBank/DDBJ whole genome shotgun (WGS) entry which is preliminary data.</text>
</comment>
<dbReference type="PANTHER" id="PTHR30055:SF235">
    <property type="entry name" value="TRANSCRIPTIONAL REGULATORY PROTEIN"/>
    <property type="match status" value="1"/>
</dbReference>
<sequence>MKEYVVPTPKRRRGRPPAGESNTRERILYAAIDEFGEAGYDGATMRAIAARADVDAALVHHYFGTKADLFGEAVGAPMRPDVALPEILAGPQSEVGERIIRYLLESWDKPEVQRRGVALMRTALGNRLTTPLLAGFLSREVIGRVSGTLDSDDAQLRASLVASQIAGLIVARYVIKLPALSHASIDELVERVAPTVQRYLHG</sequence>
<evidence type="ECO:0000256" key="1">
    <source>
        <dbReference type="ARBA" id="ARBA00023125"/>
    </source>
</evidence>
<protein>
    <submittedName>
        <fullName evidence="5">TetR family transcriptional regulator</fullName>
    </submittedName>
</protein>
<feature type="DNA-binding region" description="H-T-H motif" evidence="2">
    <location>
        <begin position="44"/>
        <end position="63"/>
    </location>
</feature>
<proteinExistence type="predicted"/>
<evidence type="ECO:0000313" key="5">
    <source>
        <dbReference type="EMBL" id="MEJ1154849.1"/>
    </source>
</evidence>
<dbReference type="SUPFAM" id="SSF48498">
    <property type="entry name" value="Tetracyclin repressor-like, C-terminal domain"/>
    <property type="match status" value="1"/>
</dbReference>